<dbReference type="Pfam" id="PF26177">
    <property type="entry name" value="zf_C2H2_17_1st"/>
    <property type="match status" value="1"/>
</dbReference>
<name>A0A9W9SFI3_9EURO</name>
<dbReference type="Proteomes" id="UP001147782">
    <property type="component" value="Unassembled WGS sequence"/>
</dbReference>
<feature type="region of interest" description="Disordered" evidence="1">
    <location>
        <begin position="242"/>
        <end position="287"/>
    </location>
</feature>
<dbReference type="OrthoDB" id="5062908at2759"/>
<accession>A0A9W9SFI3</accession>
<dbReference type="InterPro" id="IPR013087">
    <property type="entry name" value="Znf_C2H2_type"/>
</dbReference>
<feature type="domain" description="C2H2-type" evidence="2">
    <location>
        <begin position="434"/>
        <end position="464"/>
    </location>
</feature>
<feature type="compositionally biased region" description="Polar residues" evidence="1">
    <location>
        <begin position="521"/>
        <end position="541"/>
    </location>
</feature>
<dbReference type="InterPro" id="IPR059009">
    <property type="entry name" value="Znf_C2H2_17_1st"/>
</dbReference>
<reference evidence="3" key="1">
    <citation type="submission" date="2022-11" db="EMBL/GenBank/DDBJ databases">
        <authorList>
            <person name="Petersen C."/>
        </authorList>
    </citation>
    <scope>NUCLEOTIDE SEQUENCE</scope>
    <source>
        <strain evidence="3">IBT 29864</strain>
    </source>
</reference>
<feature type="domain" description="C2H2-type" evidence="2">
    <location>
        <begin position="396"/>
        <end position="424"/>
    </location>
</feature>
<dbReference type="SMART" id="SM00355">
    <property type="entry name" value="ZnF_C2H2"/>
    <property type="match status" value="2"/>
</dbReference>
<dbReference type="InterPro" id="IPR059095">
    <property type="entry name" value="Znf_C2H2_17_2nd"/>
</dbReference>
<keyword evidence="4" id="KW-1185">Reference proteome</keyword>
<feature type="compositionally biased region" description="Low complexity" evidence="1">
    <location>
        <begin position="41"/>
        <end position="50"/>
    </location>
</feature>
<feature type="region of interest" description="Disordered" evidence="1">
    <location>
        <begin position="1"/>
        <end position="63"/>
    </location>
</feature>
<evidence type="ECO:0000313" key="3">
    <source>
        <dbReference type="EMBL" id="KAJ5377177.1"/>
    </source>
</evidence>
<feature type="region of interest" description="Disordered" evidence="1">
    <location>
        <begin position="468"/>
        <end position="541"/>
    </location>
</feature>
<sequence>MSPRTSNEPERVSLTQSRQTSLFSGLPNMASRTFQDDDLSSQDTSSLCSLHTAHGNPQDMKDWSLNTSESLEQAMSSKESPQVQMLSFSLSQQLMTPTVGPSDVMYTGVDFPAVSDLHDHEMPRDFYSFVDLSSMDNDVCVQTSTPDDALSVAHSSHTDDGHLIAGHESWNAMMADGQYPGTTLDHLSSNLFQTMPVSPPLTEASTDIPITSACSHSGFPSFLAHDDSLLGDYTTSPIGNPIINPAEPLLPNTTPLSEKDPNRTIRPSKQSRRGTLPASQSQVKSEAEFFPQVKAEQDFFPPLPVREPARQRSKDSAEARNPRDHQFYHLAPQNDGKYHCPYAHGEKPCNHTPTTQKCAYQQVPLGPLWAFDPRKIIDPISNRLNSKYLDSHLKPYRCKHTSCVDNMLRFSSNACLFRHEREAHGMHGHGECPHLCLFEGCERSVPGFGFPRRWNLHDHMKRVHDYVSCERPASQPTSQPSSPETSPGAPPKKKDSSAASRKRRGVTGATPAPTMKRTRSVHSQAGSNKASQATAQNGQRLQNAERNYYKCRARLVDELAKITPQDTSMHEKVNASLQELYTLGLQYRHLEAGNAASKMPNGLPA</sequence>
<dbReference type="RefSeq" id="XP_056556040.1">
    <property type="nucleotide sequence ID" value="XM_056697515.1"/>
</dbReference>
<dbReference type="GeneID" id="81436694"/>
<proteinExistence type="predicted"/>
<dbReference type="EMBL" id="JAPZBS010000004">
    <property type="protein sequence ID" value="KAJ5377177.1"/>
    <property type="molecule type" value="Genomic_DNA"/>
</dbReference>
<feature type="compositionally biased region" description="Low complexity" evidence="1">
    <location>
        <begin position="472"/>
        <end position="487"/>
    </location>
</feature>
<dbReference type="AlphaFoldDB" id="A0A9W9SFI3"/>
<feature type="region of interest" description="Disordered" evidence="1">
    <location>
        <begin position="300"/>
        <end position="327"/>
    </location>
</feature>
<comment type="caution">
    <text evidence="3">The sequence shown here is derived from an EMBL/GenBank/DDBJ whole genome shotgun (WGS) entry which is preliminary data.</text>
</comment>
<evidence type="ECO:0000259" key="2">
    <source>
        <dbReference type="SMART" id="SM00355"/>
    </source>
</evidence>
<dbReference type="Pfam" id="PF26176">
    <property type="entry name" value="zf_C2H2_17_2"/>
    <property type="match status" value="1"/>
</dbReference>
<feature type="compositionally biased region" description="Basic and acidic residues" evidence="1">
    <location>
        <begin position="307"/>
        <end position="327"/>
    </location>
</feature>
<protein>
    <recommendedName>
        <fullName evidence="2">C2H2-type domain-containing protein</fullName>
    </recommendedName>
</protein>
<evidence type="ECO:0000313" key="4">
    <source>
        <dbReference type="Proteomes" id="UP001147782"/>
    </source>
</evidence>
<dbReference type="Gene3D" id="3.30.160.60">
    <property type="entry name" value="Classic Zinc Finger"/>
    <property type="match status" value="1"/>
</dbReference>
<organism evidence="3 4">
    <name type="scientific">Penicillium cataractarum</name>
    <dbReference type="NCBI Taxonomy" id="2100454"/>
    <lineage>
        <taxon>Eukaryota</taxon>
        <taxon>Fungi</taxon>
        <taxon>Dikarya</taxon>
        <taxon>Ascomycota</taxon>
        <taxon>Pezizomycotina</taxon>
        <taxon>Eurotiomycetes</taxon>
        <taxon>Eurotiomycetidae</taxon>
        <taxon>Eurotiales</taxon>
        <taxon>Aspergillaceae</taxon>
        <taxon>Penicillium</taxon>
    </lineage>
</organism>
<feature type="compositionally biased region" description="Polar residues" evidence="1">
    <location>
        <begin position="13"/>
        <end position="23"/>
    </location>
</feature>
<gene>
    <name evidence="3" type="ORF">N7496_004586</name>
</gene>
<reference evidence="3" key="2">
    <citation type="journal article" date="2023" name="IMA Fungus">
        <title>Comparative genomic study of the Penicillium genus elucidates a diverse pangenome and 15 lateral gene transfer events.</title>
        <authorList>
            <person name="Petersen C."/>
            <person name="Sorensen T."/>
            <person name="Nielsen M.R."/>
            <person name="Sondergaard T.E."/>
            <person name="Sorensen J.L."/>
            <person name="Fitzpatrick D.A."/>
            <person name="Frisvad J.C."/>
            <person name="Nielsen K.L."/>
        </authorList>
    </citation>
    <scope>NUCLEOTIDE SEQUENCE</scope>
    <source>
        <strain evidence="3">IBT 29864</strain>
    </source>
</reference>
<evidence type="ECO:0000256" key="1">
    <source>
        <dbReference type="SAM" id="MobiDB-lite"/>
    </source>
</evidence>